<feature type="compositionally biased region" description="Basic and acidic residues" evidence="1">
    <location>
        <begin position="424"/>
        <end position="454"/>
    </location>
</feature>
<evidence type="ECO:0000313" key="3">
    <source>
        <dbReference type="RefSeq" id="XP_005092868.1"/>
    </source>
</evidence>
<dbReference type="GeneID" id="101855470"/>
<evidence type="ECO:0000313" key="2">
    <source>
        <dbReference type="Proteomes" id="UP000694888"/>
    </source>
</evidence>
<evidence type="ECO:0000256" key="1">
    <source>
        <dbReference type="SAM" id="MobiDB-lite"/>
    </source>
</evidence>
<feature type="compositionally biased region" description="Low complexity" evidence="1">
    <location>
        <begin position="664"/>
        <end position="675"/>
    </location>
</feature>
<reference evidence="3" key="1">
    <citation type="submission" date="2025-08" db="UniProtKB">
        <authorList>
            <consortium name="RefSeq"/>
        </authorList>
    </citation>
    <scope>IDENTIFICATION</scope>
</reference>
<sequence length="737" mass="80477">MSAEEDTPMQVESSDPPKEVPASTSTAGGGNENFVVLDMAGDSEDSDKEGGKEAKARVQKVAPADAGTKPAQAEAAVKVATVANPRVRKKPKAPVVDVNSLRKRKWQLKVYPLHADDLQLSYVSILCKLASESLLYIPSESRHGKAELYVATQKETAAIIGKLLRMEFHHKLLSIEVVRKDTGGKEDGDDSKKECKAYLMFDKFLSKKIFDAKGEKGTLIEKLVTLNKLPKAATKDFIGALFPFATEIDILESDDPEERKATVKCKTPVTSLLVYKSFKRLEINDVHVKLTVDDSVKAIQLPPLFFGPPPEKKDTGPPDSIESLNQSSLPRRRPLMTPLNRRVQQIKKRALLARKKPTRGQLMRGQRGPPLMEEPVEEMGRPGGRRSLLNRGPESRLLPDMMKNRGPVPLAGNRDYPGGPGRRRLNERQGDRRNRDRDSMERRGRRGNREESQVTKEMLQLQNQLNQAIKNQIAMLNTAQGGSGSGGGAPMRGGLGGAEPYPMPGSSHRASLLGHGPRHFGEPGGMGPGPRAMDQHHPEFGGSSWPSDRGRVDRGDRADRERPDRAGDRDRMARGDRMDRANRPERGVERGDRMERPSRLEARPERLERGSRDRGERERASAGGDIGRQPQRGQRQTPAFGGGGGGGGGGGSDSGRVKADRAHAGAGAISSSHGADPSRGNSRSGRGTEFSASGSRAAQRNESSYNSSSHPPSGGSGRYGDYNSQVQGENGNYYRRY</sequence>
<dbReference type="RefSeq" id="XP_005092868.1">
    <property type="nucleotide sequence ID" value="XM_005092811.3"/>
</dbReference>
<feature type="compositionally biased region" description="Gly residues" evidence="1">
    <location>
        <begin position="640"/>
        <end position="653"/>
    </location>
</feature>
<proteinExistence type="predicted"/>
<feature type="region of interest" description="Disordered" evidence="1">
    <location>
        <begin position="355"/>
        <end position="456"/>
    </location>
</feature>
<feature type="compositionally biased region" description="Polar residues" evidence="1">
    <location>
        <begin position="679"/>
        <end position="698"/>
    </location>
</feature>
<feature type="region of interest" description="Disordered" evidence="1">
    <location>
        <begin position="303"/>
        <end position="335"/>
    </location>
</feature>
<feature type="compositionally biased region" description="Gly residues" evidence="1">
    <location>
        <begin position="481"/>
        <end position="497"/>
    </location>
</feature>
<feature type="compositionally biased region" description="Low complexity" evidence="1">
    <location>
        <begin position="621"/>
        <end position="636"/>
    </location>
</feature>
<organism evidence="2 3">
    <name type="scientific">Aplysia californica</name>
    <name type="common">California sea hare</name>
    <dbReference type="NCBI Taxonomy" id="6500"/>
    <lineage>
        <taxon>Eukaryota</taxon>
        <taxon>Metazoa</taxon>
        <taxon>Spiralia</taxon>
        <taxon>Lophotrochozoa</taxon>
        <taxon>Mollusca</taxon>
        <taxon>Gastropoda</taxon>
        <taxon>Heterobranchia</taxon>
        <taxon>Euthyneura</taxon>
        <taxon>Tectipleura</taxon>
        <taxon>Aplysiida</taxon>
        <taxon>Aplysioidea</taxon>
        <taxon>Aplysiidae</taxon>
        <taxon>Aplysia</taxon>
    </lineage>
</organism>
<feature type="region of interest" description="Disordered" evidence="1">
    <location>
        <begin position="480"/>
        <end position="737"/>
    </location>
</feature>
<feature type="compositionally biased region" description="Basic and acidic residues" evidence="1">
    <location>
        <begin position="548"/>
        <end position="620"/>
    </location>
</feature>
<protein>
    <submittedName>
        <fullName evidence="3">Uncharacterized protein LOC101855470 isoform X1</fullName>
    </submittedName>
</protein>
<feature type="compositionally biased region" description="Low complexity" evidence="1">
    <location>
        <begin position="700"/>
        <end position="713"/>
    </location>
</feature>
<name>A0ABM0JG24_APLCA</name>
<keyword evidence="2" id="KW-1185">Reference proteome</keyword>
<gene>
    <name evidence="3" type="primary">LOC101855470</name>
</gene>
<feature type="region of interest" description="Disordered" evidence="1">
    <location>
        <begin position="1"/>
        <end position="69"/>
    </location>
</feature>
<accession>A0ABM0JG24</accession>
<dbReference type="Proteomes" id="UP000694888">
    <property type="component" value="Unplaced"/>
</dbReference>